<dbReference type="GO" id="GO:0012505">
    <property type="term" value="C:endomembrane system"/>
    <property type="evidence" value="ECO:0007669"/>
    <property type="project" value="TreeGrafter"/>
</dbReference>
<evidence type="ECO:0000313" key="5">
    <source>
        <dbReference type="EMBL" id="KAK0163994.1"/>
    </source>
</evidence>
<dbReference type="InterPro" id="IPR036928">
    <property type="entry name" value="AS_sf"/>
</dbReference>
<dbReference type="PANTHER" id="PTHR43372:SF3">
    <property type="entry name" value="AT07710P-RELATED"/>
    <property type="match status" value="1"/>
</dbReference>
<accession>A0AA39F6R8</accession>
<feature type="active site" description="Charge relay system" evidence="2">
    <location>
        <position position="199"/>
    </location>
</feature>
<feature type="transmembrane region" description="Helical" evidence="3">
    <location>
        <begin position="486"/>
        <end position="508"/>
    </location>
</feature>
<dbReference type="AlphaFoldDB" id="A0AA39F6R8"/>
<dbReference type="Gene3D" id="3.90.1300.10">
    <property type="entry name" value="Amidase signature (AS) domain"/>
    <property type="match status" value="1"/>
</dbReference>
<dbReference type="InterPro" id="IPR020556">
    <property type="entry name" value="Amidase_CS"/>
</dbReference>
<organism evidence="5 6">
    <name type="scientific">Microctonus aethiopoides</name>
    <dbReference type="NCBI Taxonomy" id="144406"/>
    <lineage>
        <taxon>Eukaryota</taxon>
        <taxon>Metazoa</taxon>
        <taxon>Ecdysozoa</taxon>
        <taxon>Arthropoda</taxon>
        <taxon>Hexapoda</taxon>
        <taxon>Insecta</taxon>
        <taxon>Pterygota</taxon>
        <taxon>Neoptera</taxon>
        <taxon>Endopterygota</taxon>
        <taxon>Hymenoptera</taxon>
        <taxon>Apocrita</taxon>
        <taxon>Ichneumonoidea</taxon>
        <taxon>Braconidae</taxon>
        <taxon>Euphorinae</taxon>
        <taxon>Microctonus</taxon>
    </lineage>
</organism>
<protein>
    <recommendedName>
        <fullName evidence="4">Amidase domain-containing protein</fullName>
    </recommendedName>
</protein>
<evidence type="ECO:0000313" key="6">
    <source>
        <dbReference type="Proteomes" id="UP001168990"/>
    </source>
</evidence>
<dbReference type="PIRSF" id="PIRSF001221">
    <property type="entry name" value="Amidase_fungi"/>
    <property type="match status" value="1"/>
</dbReference>
<reference evidence="5" key="1">
    <citation type="journal article" date="2023" name="bioRxiv">
        <title>Scaffold-level genome assemblies of two parasitoid biocontrol wasps reveal the parthenogenesis mechanism and an associated novel virus.</title>
        <authorList>
            <person name="Inwood S."/>
            <person name="Skelly J."/>
            <person name="Guhlin J."/>
            <person name="Harrop T."/>
            <person name="Goldson S."/>
            <person name="Dearden P."/>
        </authorList>
    </citation>
    <scope>NUCLEOTIDE SEQUENCE</scope>
    <source>
        <strain evidence="5">Irish</strain>
        <tissue evidence="5">Whole body</tissue>
    </source>
</reference>
<comment type="caution">
    <text evidence="5">The sequence shown here is derived from an EMBL/GenBank/DDBJ whole genome shotgun (WGS) entry which is preliminary data.</text>
</comment>
<name>A0AA39F6R8_9HYME</name>
<keyword evidence="3" id="KW-0472">Membrane</keyword>
<feature type="transmembrane region" description="Helical" evidence="3">
    <location>
        <begin position="6"/>
        <end position="25"/>
    </location>
</feature>
<sequence length="528" mass="58747">MEWTLRFSSWLSAIIIVILKPYFWIRDWEQPPKLPPANDELLNISAVKLAKMIRHGEVSSEHVVKTYIERIKKVNSLLNAVVEDRFDAALIDAKKCDKMLTLNEVTIHQLEEQMPFFGVPFTVKESCGLKGLSYTGCTKVREGIKADEDSLIVQNMKATGAIPLCVTNTPELCSGFETVNSLYGVTRNPYDGRHSAGGSSGGEGALIGAGASLFGIGSDIAGSIRLPALFNGVFGHKPTPGIIPIKGHFPMVECDEFKKYLVLGPIARYAEDLHALVKVMSSGCERNLRLDEPVNFAKLKVFYLENVEKNFGIKPVDSEIRNAIKRAATHFEKIGAKVDKAIIPDLSESCEMGILALFEMPDMPNILIHPKDPKIKVNALWELMKSIFGCSNYSKSAIFTAVLEQFNGLIFPFRAVKYSGKLKLLENKLLQMLGDDGVFIYPTFPTSAPRFGQIFVQSAAGMYCLLCNILGLPATEVPMGLNRQGLPIGFQVIILFLKIITAIYKYLLLTRLSLRQIMTDFAWQWQRN</sequence>
<dbReference type="Pfam" id="PF01425">
    <property type="entry name" value="Amidase"/>
    <property type="match status" value="1"/>
</dbReference>
<dbReference type="InterPro" id="IPR052739">
    <property type="entry name" value="FAAH2"/>
</dbReference>
<comment type="similarity">
    <text evidence="1">Belongs to the amidase family.</text>
</comment>
<gene>
    <name evidence="5" type="ORF">PV328_002669</name>
</gene>
<dbReference type="PROSITE" id="PS00571">
    <property type="entry name" value="AMIDASES"/>
    <property type="match status" value="1"/>
</dbReference>
<dbReference type="PANTHER" id="PTHR43372">
    <property type="entry name" value="FATTY-ACID AMIDE HYDROLASE"/>
    <property type="match status" value="1"/>
</dbReference>
<feature type="active site" description="Charge relay system" evidence="2">
    <location>
        <position position="124"/>
    </location>
</feature>
<dbReference type="SUPFAM" id="SSF75304">
    <property type="entry name" value="Amidase signature (AS) enzymes"/>
    <property type="match status" value="1"/>
</dbReference>
<dbReference type="InterPro" id="IPR023631">
    <property type="entry name" value="Amidase_dom"/>
</dbReference>
<dbReference type="EMBL" id="JAQQBS010001422">
    <property type="protein sequence ID" value="KAK0163994.1"/>
    <property type="molecule type" value="Genomic_DNA"/>
</dbReference>
<feature type="active site" description="Acyl-ester intermediate" evidence="2">
    <location>
        <position position="223"/>
    </location>
</feature>
<evidence type="ECO:0000256" key="2">
    <source>
        <dbReference type="PIRSR" id="PIRSR001221-1"/>
    </source>
</evidence>
<evidence type="ECO:0000259" key="4">
    <source>
        <dbReference type="Pfam" id="PF01425"/>
    </source>
</evidence>
<feature type="domain" description="Amidase" evidence="4">
    <location>
        <begin position="63"/>
        <end position="493"/>
    </location>
</feature>
<keyword evidence="6" id="KW-1185">Reference proteome</keyword>
<proteinExistence type="inferred from homology"/>
<evidence type="ECO:0000256" key="1">
    <source>
        <dbReference type="ARBA" id="ARBA00009199"/>
    </source>
</evidence>
<dbReference type="Proteomes" id="UP001168990">
    <property type="component" value="Unassembled WGS sequence"/>
</dbReference>
<keyword evidence="3" id="KW-0812">Transmembrane</keyword>
<reference evidence="5" key="2">
    <citation type="submission" date="2023-03" db="EMBL/GenBank/DDBJ databases">
        <authorList>
            <person name="Inwood S.N."/>
            <person name="Skelly J.G."/>
            <person name="Guhlin J."/>
            <person name="Harrop T.W.R."/>
            <person name="Goldson S.G."/>
            <person name="Dearden P.K."/>
        </authorList>
    </citation>
    <scope>NUCLEOTIDE SEQUENCE</scope>
    <source>
        <strain evidence="5">Irish</strain>
        <tissue evidence="5">Whole body</tissue>
    </source>
</reference>
<keyword evidence="3" id="KW-1133">Transmembrane helix</keyword>
<evidence type="ECO:0000256" key="3">
    <source>
        <dbReference type="SAM" id="Phobius"/>
    </source>
</evidence>